<dbReference type="OMA" id="NANCVII"/>
<feature type="domain" description="C-type lectin" evidence="3">
    <location>
        <begin position="39"/>
        <end position="164"/>
    </location>
</feature>
<dbReference type="Proteomes" id="UP000887568">
    <property type="component" value="Unplaced"/>
</dbReference>
<dbReference type="PROSITE" id="PS50041">
    <property type="entry name" value="C_TYPE_LECTIN_2"/>
    <property type="match status" value="1"/>
</dbReference>
<keyword evidence="2" id="KW-0732">Signal</keyword>
<dbReference type="PRINTS" id="PR01504">
    <property type="entry name" value="PNCREATITSAP"/>
</dbReference>
<dbReference type="InterPro" id="IPR001304">
    <property type="entry name" value="C-type_lectin-like"/>
</dbReference>
<dbReference type="PANTHER" id="PTHR22803">
    <property type="entry name" value="MANNOSE, PHOSPHOLIPASE, LECTIN RECEPTOR RELATED"/>
    <property type="match status" value="1"/>
</dbReference>
<protein>
    <recommendedName>
        <fullName evidence="3">C-type lectin domain-containing protein</fullName>
    </recommendedName>
</protein>
<dbReference type="Gene3D" id="3.10.100.10">
    <property type="entry name" value="Mannose-Binding Protein A, subunit A"/>
    <property type="match status" value="1"/>
</dbReference>
<dbReference type="EnsemblMetazoa" id="XM_038202767.1">
    <property type="protein sequence ID" value="XP_038058695.1"/>
    <property type="gene ID" value="LOC119729977"/>
</dbReference>
<evidence type="ECO:0000256" key="2">
    <source>
        <dbReference type="SAM" id="SignalP"/>
    </source>
</evidence>
<dbReference type="AlphaFoldDB" id="A0A914A4Q4"/>
<dbReference type="RefSeq" id="XP_038058695.1">
    <property type="nucleotide sequence ID" value="XM_038202767.1"/>
</dbReference>
<dbReference type="OrthoDB" id="418245at2759"/>
<dbReference type="Pfam" id="PF00059">
    <property type="entry name" value="Lectin_C"/>
    <property type="match status" value="1"/>
</dbReference>
<dbReference type="InterPro" id="IPR018378">
    <property type="entry name" value="C-type_lectin_CS"/>
</dbReference>
<evidence type="ECO:0000313" key="4">
    <source>
        <dbReference type="EnsemblMetazoa" id="XP_038058695.1"/>
    </source>
</evidence>
<feature type="chain" id="PRO_5038081789" description="C-type lectin domain-containing protein" evidence="2">
    <location>
        <begin position="24"/>
        <end position="165"/>
    </location>
</feature>
<reference evidence="4" key="1">
    <citation type="submission" date="2022-11" db="UniProtKB">
        <authorList>
            <consortium name="EnsemblMetazoa"/>
        </authorList>
    </citation>
    <scope>IDENTIFICATION</scope>
</reference>
<dbReference type="PROSITE" id="PS00615">
    <property type="entry name" value="C_TYPE_LECTIN_1"/>
    <property type="match status" value="1"/>
</dbReference>
<evidence type="ECO:0000313" key="5">
    <source>
        <dbReference type="Proteomes" id="UP000887568"/>
    </source>
</evidence>
<dbReference type="FunFam" id="3.10.100.10:FF:000087">
    <property type="entry name" value="Snaclec rhodocetin subunit delta"/>
    <property type="match status" value="1"/>
</dbReference>
<accession>A0A914A4Q4</accession>
<keyword evidence="5" id="KW-1185">Reference proteome</keyword>
<dbReference type="SUPFAM" id="SSF56436">
    <property type="entry name" value="C-type lectin-like"/>
    <property type="match status" value="1"/>
</dbReference>
<dbReference type="InterPro" id="IPR050111">
    <property type="entry name" value="C-type_lectin/snaclec_domain"/>
</dbReference>
<name>A0A914A4Q4_PATMI</name>
<proteinExistence type="predicted"/>
<dbReference type="InterPro" id="IPR016187">
    <property type="entry name" value="CTDL_fold"/>
</dbReference>
<dbReference type="SMART" id="SM00034">
    <property type="entry name" value="CLECT"/>
    <property type="match status" value="1"/>
</dbReference>
<keyword evidence="1" id="KW-1015">Disulfide bond</keyword>
<sequence>MRFFLKLILISAWLGIIPQSSQVNALCSTPYCPPPWLAFQGHCYQWVDKQMSWMDAERHCQMLSHPGKMVHLASIHSEEEDEFISDYVKEASGNPSNPPGYWMGYNDHQQENTFTWTDGSDSAYDNWQPREPNDSNGEDCVERHQFFNKWNDLDCSNKLTFVCKM</sequence>
<evidence type="ECO:0000259" key="3">
    <source>
        <dbReference type="PROSITE" id="PS50041"/>
    </source>
</evidence>
<dbReference type="InterPro" id="IPR016186">
    <property type="entry name" value="C-type_lectin-like/link_sf"/>
</dbReference>
<evidence type="ECO:0000256" key="1">
    <source>
        <dbReference type="ARBA" id="ARBA00023157"/>
    </source>
</evidence>
<dbReference type="GeneID" id="119729977"/>
<organism evidence="4 5">
    <name type="scientific">Patiria miniata</name>
    <name type="common">Bat star</name>
    <name type="synonym">Asterina miniata</name>
    <dbReference type="NCBI Taxonomy" id="46514"/>
    <lineage>
        <taxon>Eukaryota</taxon>
        <taxon>Metazoa</taxon>
        <taxon>Echinodermata</taxon>
        <taxon>Eleutherozoa</taxon>
        <taxon>Asterozoa</taxon>
        <taxon>Asteroidea</taxon>
        <taxon>Valvatacea</taxon>
        <taxon>Valvatida</taxon>
        <taxon>Asterinidae</taxon>
        <taxon>Patiria</taxon>
    </lineage>
</organism>
<feature type="signal peptide" evidence="2">
    <location>
        <begin position="1"/>
        <end position="23"/>
    </location>
</feature>